<protein>
    <submittedName>
        <fullName evidence="1">Uncharacterized protein</fullName>
    </submittedName>
</protein>
<reference evidence="2" key="1">
    <citation type="journal article" date="2005" name="Nature">
        <title>The map-based sequence of the rice genome.</title>
        <authorList>
            <consortium name="International rice genome sequencing project (IRGSP)"/>
            <person name="Matsumoto T."/>
            <person name="Wu J."/>
            <person name="Kanamori H."/>
            <person name="Katayose Y."/>
            <person name="Fujisawa M."/>
            <person name="Namiki N."/>
            <person name="Mizuno H."/>
            <person name="Yamamoto K."/>
            <person name="Antonio B.A."/>
            <person name="Baba T."/>
            <person name="Sakata K."/>
            <person name="Nagamura Y."/>
            <person name="Aoki H."/>
            <person name="Arikawa K."/>
            <person name="Arita K."/>
            <person name="Bito T."/>
            <person name="Chiden Y."/>
            <person name="Fujitsuka N."/>
            <person name="Fukunaka R."/>
            <person name="Hamada M."/>
            <person name="Harada C."/>
            <person name="Hayashi A."/>
            <person name="Hijishita S."/>
            <person name="Honda M."/>
            <person name="Hosokawa S."/>
            <person name="Ichikawa Y."/>
            <person name="Idonuma A."/>
            <person name="Iijima M."/>
            <person name="Ikeda M."/>
            <person name="Ikeno M."/>
            <person name="Ito K."/>
            <person name="Ito S."/>
            <person name="Ito T."/>
            <person name="Ito Y."/>
            <person name="Ito Y."/>
            <person name="Iwabuchi A."/>
            <person name="Kamiya K."/>
            <person name="Karasawa W."/>
            <person name="Kurita K."/>
            <person name="Katagiri S."/>
            <person name="Kikuta A."/>
            <person name="Kobayashi H."/>
            <person name="Kobayashi N."/>
            <person name="Machita K."/>
            <person name="Maehara T."/>
            <person name="Masukawa M."/>
            <person name="Mizubayashi T."/>
            <person name="Mukai Y."/>
            <person name="Nagasaki H."/>
            <person name="Nagata Y."/>
            <person name="Naito S."/>
            <person name="Nakashima M."/>
            <person name="Nakama Y."/>
            <person name="Nakamichi Y."/>
            <person name="Nakamura M."/>
            <person name="Meguro A."/>
            <person name="Negishi M."/>
            <person name="Ohta I."/>
            <person name="Ohta T."/>
            <person name="Okamoto M."/>
            <person name="Ono N."/>
            <person name="Saji S."/>
            <person name="Sakaguchi M."/>
            <person name="Sakai K."/>
            <person name="Shibata M."/>
            <person name="Shimokawa T."/>
            <person name="Song J."/>
            <person name="Takazaki Y."/>
            <person name="Terasawa K."/>
            <person name="Tsugane M."/>
            <person name="Tsuji K."/>
            <person name="Ueda S."/>
            <person name="Waki K."/>
            <person name="Yamagata H."/>
            <person name="Yamamoto M."/>
            <person name="Yamamoto S."/>
            <person name="Yamane H."/>
            <person name="Yoshiki S."/>
            <person name="Yoshihara R."/>
            <person name="Yukawa K."/>
            <person name="Zhong H."/>
            <person name="Yano M."/>
            <person name="Yuan Q."/>
            <person name="Ouyang S."/>
            <person name="Liu J."/>
            <person name="Jones K.M."/>
            <person name="Gansberger K."/>
            <person name="Moffat K."/>
            <person name="Hill J."/>
            <person name="Bera J."/>
            <person name="Fadrosh D."/>
            <person name="Jin S."/>
            <person name="Johri S."/>
            <person name="Kim M."/>
            <person name="Overton L."/>
            <person name="Reardon M."/>
            <person name="Tsitrin T."/>
            <person name="Vuong H."/>
            <person name="Weaver B."/>
            <person name="Ciecko A."/>
            <person name="Tallon L."/>
            <person name="Jackson J."/>
            <person name="Pai G."/>
            <person name="Aken S.V."/>
            <person name="Utterback T."/>
            <person name="Reidmuller S."/>
            <person name="Feldblyum T."/>
            <person name="Hsiao J."/>
            <person name="Zismann V."/>
            <person name="Iobst S."/>
            <person name="de Vazeille A.R."/>
            <person name="Buell C.R."/>
            <person name="Ying K."/>
            <person name="Li Y."/>
            <person name="Lu T."/>
            <person name="Huang Y."/>
            <person name="Zhao Q."/>
            <person name="Feng Q."/>
            <person name="Zhang L."/>
            <person name="Zhu J."/>
            <person name="Weng Q."/>
            <person name="Mu J."/>
            <person name="Lu Y."/>
            <person name="Fan D."/>
            <person name="Liu Y."/>
            <person name="Guan J."/>
            <person name="Zhang Y."/>
            <person name="Yu S."/>
            <person name="Liu X."/>
            <person name="Zhang Y."/>
            <person name="Hong G."/>
            <person name="Han B."/>
            <person name="Choisne N."/>
            <person name="Demange N."/>
            <person name="Orjeda G."/>
            <person name="Samain S."/>
            <person name="Cattolico L."/>
            <person name="Pelletier E."/>
            <person name="Couloux A."/>
            <person name="Segurens B."/>
            <person name="Wincker P."/>
            <person name="D'Hont A."/>
            <person name="Scarpelli C."/>
            <person name="Weissenbach J."/>
            <person name="Salanoubat M."/>
            <person name="Quetier F."/>
            <person name="Yu Y."/>
            <person name="Kim H.R."/>
            <person name="Rambo T."/>
            <person name="Currie J."/>
            <person name="Collura K."/>
            <person name="Luo M."/>
            <person name="Yang T."/>
            <person name="Ammiraju J.S.S."/>
            <person name="Engler F."/>
            <person name="Soderlund C."/>
            <person name="Wing R.A."/>
            <person name="Palmer L.E."/>
            <person name="de la Bastide M."/>
            <person name="Spiegel L."/>
            <person name="Nascimento L."/>
            <person name="Zutavern T."/>
            <person name="O'Shaughnessy A."/>
            <person name="Dike S."/>
            <person name="Dedhia N."/>
            <person name="Preston R."/>
            <person name="Balija V."/>
            <person name="McCombie W.R."/>
            <person name="Chow T."/>
            <person name="Chen H."/>
            <person name="Chung M."/>
            <person name="Chen C."/>
            <person name="Shaw J."/>
            <person name="Wu H."/>
            <person name="Hsiao K."/>
            <person name="Chao Y."/>
            <person name="Chu M."/>
            <person name="Cheng C."/>
            <person name="Hour A."/>
            <person name="Lee P."/>
            <person name="Lin S."/>
            <person name="Lin Y."/>
            <person name="Liou J."/>
            <person name="Liu S."/>
            <person name="Hsing Y."/>
            <person name="Raghuvanshi S."/>
            <person name="Mohanty A."/>
            <person name="Bharti A.K."/>
            <person name="Gaur A."/>
            <person name="Gupta V."/>
            <person name="Kumar D."/>
            <person name="Ravi V."/>
            <person name="Vij S."/>
            <person name="Kapur A."/>
            <person name="Khurana P."/>
            <person name="Khurana P."/>
            <person name="Khurana J.P."/>
            <person name="Tyagi A.K."/>
            <person name="Gaikwad K."/>
            <person name="Singh A."/>
            <person name="Dalal V."/>
            <person name="Srivastava S."/>
            <person name="Dixit A."/>
            <person name="Pal A.K."/>
            <person name="Ghazi I.A."/>
            <person name="Yadav M."/>
            <person name="Pandit A."/>
            <person name="Bhargava A."/>
            <person name="Sureshbabu K."/>
            <person name="Batra K."/>
            <person name="Sharma T.R."/>
            <person name="Mohapatra T."/>
            <person name="Singh N.K."/>
            <person name="Messing J."/>
            <person name="Nelson A.B."/>
            <person name="Fuks G."/>
            <person name="Kavchok S."/>
            <person name="Keizer G."/>
            <person name="Linton E."/>
            <person name="Llaca V."/>
            <person name="Song R."/>
            <person name="Tanyolac B."/>
            <person name="Young S."/>
            <person name="Ho-Il K."/>
            <person name="Hahn J.H."/>
            <person name="Sangsakoo G."/>
            <person name="Vanavichit A."/>
            <person name="de Mattos Luiz.A.T."/>
            <person name="Zimmer P.D."/>
            <person name="Malone G."/>
            <person name="Dellagostin O."/>
            <person name="de Oliveira A.C."/>
            <person name="Bevan M."/>
            <person name="Bancroft I."/>
            <person name="Minx P."/>
            <person name="Cordum H."/>
            <person name="Wilson R."/>
            <person name="Cheng Z."/>
            <person name="Jin W."/>
            <person name="Jiang J."/>
            <person name="Leong S.A."/>
            <person name="Iwama H."/>
            <person name="Gojobori T."/>
            <person name="Itoh T."/>
            <person name="Niimura Y."/>
            <person name="Fujii Y."/>
            <person name="Habara T."/>
            <person name="Sakai H."/>
            <person name="Sato Y."/>
            <person name="Wilson G."/>
            <person name="Kumar K."/>
            <person name="McCouch S."/>
            <person name="Juretic N."/>
            <person name="Hoen D."/>
            <person name="Wright S."/>
            <person name="Bruskiewich R."/>
            <person name="Bureau T."/>
            <person name="Miyao A."/>
            <person name="Hirochika H."/>
            <person name="Nishikawa T."/>
            <person name="Kadowaki K."/>
            <person name="Sugiura M."/>
            <person name="Burr B."/>
            <person name="Sasaki T."/>
        </authorList>
    </citation>
    <scope>NUCLEOTIDE SEQUENCE [LARGE SCALE GENOMIC DNA]</scope>
    <source>
        <strain evidence="2">cv. Nipponbare</strain>
    </source>
</reference>
<dbReference type="AlphaFoldDB" id="Q65XB6"/>
<evidence type="ECO:0000313" key="1">
    <source>
        <dbReference type="EMBL" id="AAU44071.1"/>
    </source>
</evidence>
<name>Q65XB6_ORYSJ</name>
<dbReference type="EMBL" id="AC108504">
    <property type="protein sequence ID" value="AAU44071.1"/>
    <property type="molecule type" value="Genomic_DNA"/>
</dbReference>
<reference evidence="2" key="2">
    <citation type="journal article" date="2008" name="Nucleic Acids Res.">
        <title>The rice annotation project database (RAP-DB): 2008 update.</title>
        <authorList>
            <consortium name="The rice annotation project (RAP)"/>
        </authorList>
    </citation>
    <scope>GENOME REANNOTATION</scope>
    <source>
        <strain evidence="2">cv. Nipponbare</strain>
    </source>
</reference>
<sequence>MALKWPRGLGVPRHTPRAFEAYYPEALARPPCGEESGRAEGAVQRLQCAAPQPSLTAFNAVWVDVRRSATDPCQSGMTGL</sequence>
<evidence type="ECO:0000313" key="2">
    <source>
        <dbReference type="Proteomes" id="UP000000763"/>
    </source>
</evidence>
<accession>Q65XB6</accession>
<proteinExistence type="predicted"/>
<dbReference type="Proteomes" id="UP000000763">
    <property type="component" value="Chromosome 5"/>
</dbReference>
<gene>
    <name evidence="1" type="ORF">OJ1654_B10.2</name>
</gene>
<organism evidence="1 2">
    <name type="scientific">Oryza sativa subsp. japonica</name>
    <name type="common">Rice</name>
    <dbReference type="NCBI Taxonomy" id="39947"/>
    <lineage>
        <taxon>Eukaryota</taxon>
        <taxon>Viridiplantae</taxon>
        <taxon>Streptophyta</taxon>
        <taxon>Embryophyta</taxon>
        <taxon>Tracheophyta</taxon>
        <taxon>Spermatophyta</taxon>
        <taxon>Magnoliopsida</taxon>
        <taxon>Liliopsida</taxon>
        <taxon>Poales</taxon>
        <taxon>Poaceae</taxon>
        <taxon>BOP clade</taxon>
        <taxon>Oryzoideae</taxon>
        <taxon>Oryzeae</taxon>
        <taxon>Oryzinae</taxon>
        <taxon>Oryza</taxon>
        <taxon>Oryza sativa</taxon>
    </lineage>
</organism>